<evidence type="ECO:0000256" key="1">
    <source>
        <dbReference type="SAM" id="Phobius"/>
    </source>
</evidence>
<sequence length="68" mass="7315">MKKATIISAVITVLLLLSTMICGLWLRANNISDPGSFDFHVNCGIAAVVFSVITLCLAIVTFSRMKKG</sequence>
<keyword evidence="1" id="KW-1133">Transmembrane helix</keyword>
<keyword evidence="1" id="KW-0472">Membrane</keyword>
<reference evidence="2 3" key="1">
    <citation type="submission" date="2024-02" db="EMBL/GenBank/DDBJ databases">
        <title>Bacterial strain from lacustrine sediment.</title>
        <authorList>
            <person name="Petit C."/>
            <person name="Fadhlaoui K."/>
        </authorList>
    </citation>
    <scope>NUCLEOTIDE SEQUENCE [LARGE SCALE GENOMIC DNA]</scope>
    <source>
        <strain evidence="2 3">IPX-CK</strain>
    </source>
</reference>
<evidence type="ECO:0000313" key="2">
    <source>
        <dbReference type="EMBL" id="XAH73933.1"/>
    </source>
</evidence>
<accession>A0ABZ3EX34</accession>
<keyword evidence="3" id="KW-1185">Reference proteome</keyword>
<organism evidence="2 3">
    <name type="scientific">Kineothrix sedimenti</name>
    <dbReference type="NCBI Taxonomy" id="3123317"/>
    <lineage>
        <taxon>Bacteria</taxon>
        <taxon>Bacillati</taxon>
        <taxon>Bacillota</taxon>
        <taxon>Clostridia</taxon>
        <taxon>Lachnospirales</taxon>
        <taxon>Lachnospiraceae</taxon>
        <taxon>Kineothrix</taxon>
    </lineage>
</organism>
<gene>
    <name evidence="2" type="ORF">V6984_20915</name>
</gene>
<feature type="transmembrane region" description="Helical" evidence="1">
    <location>
        <begin position="7"/>
        <end position="27"/>
    </location>
</feature>
<dbReference type="Proteomes" id="UP001451571">
    <property type="component" value="Chromosome"/>
</dbReference>
<keyword evidence="1" id="KW-0812">Transmembrane</keyword>
<proteinExistence type="predicted"/>
<dbReference type="RefSeq" id="WP_342757534.1">
    <property type="nucleotide sequence ID" value="NZ_CP146256.1"/>
</dbReference>
<name>A0ABZ3EX34_9FIRM</name>
<protein>
    <submittedName>
        <fullName evidence="2">Uncharacterized protein</fullName>
    </submittedName>
</protein>
<dbReference type="EMBL" id="CP146256">
    <property type="protein sequence ID" value="XAH73933.1"/>
    <property type="molecule type" value="Genomic_DNA"/>
</dbReference>
<feature type="transmembrane region" description="Helical" evidence="1">
    <location>
        <begin position="39"/>
        <end position="62"/>
    </location>
</feature>
<evidence type="ECO:0000313" key="3">
    <source>
        <dbReference type="Proteomes" id="UP001451571"/>
    </source>
</evidence>